<name>A0A6A3A262_HIBSY</name>
<dbReference type="InterPro" id="IPR021864">
    <property type="entry name" value="DUF3475"/>
</dbReference>
<dbReference type="Pfam" id="PF05003">
    <property type="entry name" value="DUF668"/>
    <property type="match status" value="1"/>
</dbReference>
<evidence type="ECO:0000313" key="4">
    <source>
        <dbReference type="Proteomes" id="UP000436088"/>
    </source>
</evidence>
<dbReference type="PANTHER" id="PTHR31371:SF2">
    <property type="entry name" value="PLANT_PROTEIN (DUF668)"/>
    <property type="match status" value="1"/>
</dbReference>
<organism evidence="3 4">
    <name type="scientific">Hibiscus syriacus</name>
    <name type="common">Rose of Sharon</name>
    <dbReference type="NCBI Taxonomy" id="106335"/>
    <lineage>
        <taxon>Eukaryota</taxon>
        <taxon>Viridiplantae</taxon>
        <taxon>Streptophyta</taxon>
        <taxon>Embryophyta</taxon>
        <taxon>Tracheophyta</taxon>
        <taxon>Spermatophyta</taxon>
        <taxon>Magnoliopsida</taxon>
        <taxon>eudicotyledons</taxon>
        <taxon>Gunneridae</taxon>
        <taxon>Pentapetalae</taxon>
        <taxon>rosids</taxon>
        <taxon>malvids</taxon>
        <taxon>Malvales</taxon>
        <taxon>Malvaceae</taxon>
        <taxon>Malvoideae</taxon>
        <taxon>Hibiscus</taxon>
    </lineage>
</organism>
<keyword evidence="4" id="KW-1185">Reference proteome</keyword>
<evidence type="ECO:0000313" key="3">
    <source>
        <dbReference type="EMBL" id="KAE8698258.1"/>
    </source>
</evidence>
<feature type="domain" description="DUF668" evidence="1">
    <location>
        <begin position="287"/>
        <end position="349"/>
    </location>
</feature>
<evidence type="ECO:0000259" key="1">
    <source>
        <dbReference type="Pfam" id="PF05003"/>
    </source>
</evidence>
<dbReference type="Pfam" id="PF11961">
    <property type="entry name" value="DUF3475"/>
    <property type="match status" value="1"/>
</dbReference>
<dbReference type="InterPro" id="IPR007700">
    <property type="entry name" value="DUF668"/>
</dbReference>
<dbReference type="GO" id="GO:0045927">
    <property type="term" value="P:positive regulation of growth"/>
    <property type="evidence" value="ECO:0007669"/>
    <property type="project" value="InterPro"/>
</dbReference>
<dbReference type="Proteomes" id="UP000436088">
    <property type="component" value="Unassembled WGS sequence"/>
</dbReference>
<sequence>MVEEIWILKMGNQCHIQNRSIPQILSEPEISKLKSEILKSPDISKLISSDEDYLLSLALAEKLDELNRAANVVSRLGKKCNEPALQGFEHVFGDIMNGVIDVRELRFLVKDMEGMSTKKFQANPHEETLDKVVELLARTVCTVFARILAVFGDSALGKDGERGRIGWFSDRVEVVSRQSKRALSKSSSVGSDQPVWWRKGDLSSSALRYVDDDRSVDCDDRSRRIPGCCSAANERLKSERPNRSPPFCLPQLNDHLNGNHRQPNCGVSSTAQFGPKSRLASYATTSTIGGSALALHHANVIIVIEKLLRYPHLVGEEARDDLYQMLPRSLRLSLRTNLMSYVKNLAIYDASVGS</sequence>
<feature type="domain" description="DUF3475" evidence="2">
    <location>
        <begin position="23"/>
        <end position="62"/>
    </location>
</feature>
<gene>
    <name evidence="3" type="ORF">F3Y22_tig00110600pilonHSYRG00080</name>
</gene>
<dbReference type="EMBL" id="VEPZ02001046">
    <property type="protein sequence ID" value="KAE8698258.1"/>
    <property type="molecule type" value="Genomic_DNA"/>
</dbReference>
<protein>
    <submittedName>
        <fullName evidence="3">Cytochrome P450</fullName>
    </submittedName>
</protein>
<evidence type="ECO:0000259" key="2">
    <source>
        <dbReference type="Pfam" id="PF11961"/>
    </source>
</evidence>
<accession>A0A6A3A262</accession>
<proteinExistence type="predicted"/>
<dbReference type="AlphaFoldDB" id="A0A6A3A262"/>
<dbReference type="PANTHER" id="PTHR31371">
    <property type="entry name" value="BNAC09G50660D PROTEIN"/>
    <property type="match status" value="1"/>
</dbReference>
<comment type="caution">
    <text evidence="3">The sequence shown here is derived from an EMBL/GenBank/DDBJ whole genome shotgun (WGS) entry which is preliminary data.</text>
</comment>
<reference evidence="3" key="1">
    <citation type="submission" date="2019-09" db="EMBL/GenBank/DDBJ databases">
        <title>Draft genome information of white flower Hibiscus syriacus.</title>
        <authorList>
            <person name="Kim Y.-M."/>
        </authorList>
    </citation>
    <scope>NUCLEOTIDE SEQUENCE [LARGE SCALE GENOMIC DNA]</scope>
    <source>
        <strain evidence="3">YM2019G1</strain>
    </source>
</reference>